<organism evidence="2 3">
    <name type="scientific">Schizopora paradoxa</name>
    <dbReference type="NCBI Taxonomy" id="27342"/>
    <lineage>
        <taxon>Eukaryota</taxon>
        <taxon>Fungi</taxon>
        <taxon>Dikarya</taxon>
        <taxon>Basidiomycota</taxon>
        <taxon>Agaricomycotina</taxon>
        <taxon>Agaricomycetes</taxon>
        <taxon>Hymenochaetales</taxon>
        <taxon>Schizoporaceae</taxon>
        <taxon>Schizopora</taxon>
    </lineage>
</organism>
<gene>
    <name evidence="2" type="ORF">SCHPADRAFT_896922</name>
</gene>
<sequence length="788" mass="90471">MSSLSSVLRFVPFPVVLPSEIQRAAFVMTGSWEWESWGGVCMPAICEKRSVSRRRVKIRRTTYFIPKRPANLRRHGNSTGRRFAGFGLEVFESNVNLVMLHLTNLGQSEAILQLRIQRSSSAIDQMTLRALYFACFLPDIIAREFLVSYRGGVHHRCWWLSESRTRHEMRVTRRHCLSFASFEDSSPGLRQCPVRGGMVEARTPLGRALALPTVTVLVSTFLVASHAPRRFLSVEEIRSGFLALSHDLPTKDHDELVDNLTHLVARLQDAEYTNEHHRVEFEELKSDFVEAVTEINERLNKHTRSFRRVFELLHNLVDLSLGYRPSAIALKVRRQLDDARALVGLALSILFPRHFPRSVIVDDDDTSRRSVDWFNFREILKKFYRAHLYIDSDNVSHQYRSVFSAVSRDDIVRVEGDPLDENEDSTPPPSCYPFEWKYIGPWDFDEERPEDVPSDDQYVTQMLDAFMPAFIYGFNELKMAIHLDLQIIHATQERININQRLLDRLKDVKSSPATLAEVPRPRPPTFSAGTALGLRNNDFWFHGLHRKRTVKGGGRTTIINLPNIPPYFLPIPSIVQLGKRIRKDESEDEVRARKRAAFGGMDKENPNVKSKKSAGSSKRTHRIAGPSRSPQEEEKAAQIEATENALAELNKKLNSLEARHKERKLRKLYEISILGSSVLRLSLNFFSHKENVIDAAFTDAVKHVQSLVDQYAISRGVMAPKIDKDIVKHATRLSDLIYKPAEFFATNKDAVELAVDEHLERLHYEDSWDREHCSDLRYTLSWLAEFNP</sequence>
<feature type="region of interest" description="Disordered" evidence="1">
    <location>
        <begin position="595"/>
        <end position="638"/>
    </location>
</feature>
<dbReference type="AlphaFoldDB" id="A0A0H2QYV4"/>
<dbReference type="EMBL" id="KQ086493">
    <property type="protein sequence ID" value="KLO04589.1"/>
    <property type="molecule type" value="Genomic_DNA"/>
</dbReference>
<dbReference type="InParanoid" id="A0A0H2QYV4"/>
<protein>
    <submittedName>
        <fullName evidence="2">Uncharacterized protein</fullName>
    </submittedName>
</protein>
<name>A0A0H2QYV4_9AGAM</name>
<proteinExistence type="predicted"/>
<keyword evidence="3" id="KW-1185">Reference proteome</keyword>
<dbReference type="Proteomes" id="UP000053477">
    <property type="component" value="Unassembled WGS sequence"/>
</dbReference>
<evidence type="ECO:0000313" key="3">
    <source>
        <dbReference type="Proteomes" id="UP000053477"/>
    </source>
</evidence>
<accession>A0A0H2QYV4</accession>
<evidence type="ECO:0000256" key="1">
    <source>
        <dbReference type="SAM" id="MobiDB-lite"/>
    </source>
</evidence>
<evidence type="ECO:0000313" key="2">
    <source>
        <dbReference type="EMBL" id="KLO04589.1"/>
    </source>
</evidence>
<reference evidence="2 3" key="1">
    <citation type="submission" date="2015-04" db="EMBL/GenBank/DDBJ databases">
        <title>Complete genome sequence of Schizopora paradoxa KUC8140, a cosmopolitan wood degrader in East Asia.</title>
        <authorList>
            <consortium name="DOE Joint Genome Institute"/>
            <person name="Min B."/>
            <person name="Park H."/>
            <person name="Jang Y."/>
            <person name="Kim J.-J."/>
            <person name="Kim K.H."/>
            <person name="Pangilinan J."/>
            <person name="Lipzen A."/>
            <person name="Riley R."/>
            <person name="Grigoriev I.V."/>
            <person name="Spatafora J.W."/>
            <person name="Choi I.-G."/>
        </authorList>
    </citation>
    <scope>NUCLEOTIDE SEQUENCE [LARGE SCALE GENOMIC DNA]</scope>
    <source>
        <strain evidence="2 3">KUC8140</strain>
    </source>
</reference>